<keyword evidence="3" id="KW-0687">Ribonucleoprotein</keyword>
<evidence type="ECO:0000313" key="8">
    <source>
        <dbReference type="Proteomes" id="UP001642540"/>
    </source>
</evidence>
<name>A0ABP1RM64_9HEXA</name>
<gene>
    <name evidence="7" type="ORF">ODALV1_LOCUS23817</name>
</gene>
<dbReference type="InterPro" id="IPR009027">
    <property type="entry name" value="Ribosomal_bL9/RNase_H1_N"/>
</dbReference>
<dbReference type="InterPro" id="IPR020070">
    <property type="entry name" value="Ribosomal_bL9_N"/>
</dbReference>
<keyword evidence="2" id="KW-0689">Ribosomal protein</keyword>
<dbReference type="Gene3D" id="3.40.5.10">
    <property type="entry name" value="Ribosomal protein L9, N-terminal domain"/>
    <property type="match status" value="1"/>
</dbReference>
<keyword evidence="8" id="KW-1185">Reference proteome</keyword>
<sequence>MALNVCRRLTIPSIASLNNFQQVRTTYVVKRRNPVGLTKPHKFASLRSKHFVYDTVEDNQTKPQKMLHVLLRKYVEDIGQAGEVVPVKEQTGRLLIMTNRAAYPSKENIERFGQDVNEQVTYSSKYVVSTMQLLSKFVLNISMNKDTPWTLEPWHIRSSFRKAKVHVPESAITMPEHVITGPDMALEGKEFYITVTINGKEKQTVRCRIHHWATNLSEKLPRVRDHWKFPADTIFAEDKEVAKTLPVITPPVLDEDDNFKPPVRRSATTLK</sequence>
<evidence type="ECO:0000256" key="1">
    <source>
        <dbReference type="ARBA" id="ARBA00010605"/>
    </source>
</evidence>
<dbReference type="EMBL" id="CAXLJM020000083">
    <property type="protein sequence ID" value="CAL8130634.1"/>
    <property type="molecule type" value="Genomic_DNA"/>
</dbReference>
<reference evidence="7 8" key="1">
    <citation type="submission" date="2024-08" db="EMBL/GenBank/DDBJ databases">
        <authorList>
            <person name="Cucini C."/>
            <person name="Frati F."/>
        </authorList>
    </citation>
    <scope>NUCLEOTIDE SEQUENCE [LARGE SCALE GENOMIC DNA]</scope>
</reference>
<dbReference type="Pfam" id="PF01281">
    <property type="entry name" value="Ribosomal_L9_N"/>
    <property type="match status" value="1"/>
</dbReference>
<evidence type="ECO:0000256" key="5">
    <source>
        <dbReference type="ARBA" id="ARBA00035381"/>
    </source>
</evidence>
<proteinExistence type="inferred from homology"/>
<evidence type="ECO:0000256" key="3">
    <source>
        <dbReference type="ARBA" id="ARBA00023274"/>
    </source>
</evidence>
<accession>A0ABP1RM64</accession>
<feature type="domain" description="Ribosomal protein L9" evidence="6">
    <location>
        <begin position="69"/>
        <end position="112"/>
    </location>
</feature>
<comment type="similarity">
    <text evidence="1">Belongs to the bacterial ribosomal protein bL9 family.</text>
</comment>
<organism evidence="7 8">
    <name type="scientific">Orchesella dallaii</name>
    <dbReference type="NCBI Taxonomy" id="48710"/>
    <lineage>
        <taxon>Eukaryota</taxon>
        <taxon>Metazoa</taxon>
        <taxon>Ecdysozoa</taxon>
        <taxon>Arthropoda</taxon>
        <taxon>Hexapoda</taxon>
        <taxon>Collembola</taxon>
        <taxon>Entomobryomorpha</taxon>
        <taxon>Entomobryoidea</taxon>
        <taxon>Orchesellidae</taxon>
        <taxon>Orchesellinae</taxon>
        <taxon>Orchesella</taxon>
    </lineage>
</organism>
<evidence type="ECO:0000313" key="7">
    <source>
        <dbReference type="EMBL" id="CAL8130634.1"/>
    </source>
</evidence>
<dbReference type="Proteomes" id="UP001642540">
    <property type="component" value="Unassembled WGS sequence"/>
</dbReference>
<protein>
    <recommendedName>
        <fullName evidence="4">Large ribosomal subunit protein bL9m</fullName>
    </recommendedName>
    <alternativeName>
        <fullName evidence="5">39S ribosomal protein L9, mitochondrial</fullName>
    </alternativeName>
</protein>
<evidence type="ECO:0000256" key="2">
    <source>
        <dbReference type="ARBA" id="ARBA00022980"/>
    </source>
</evidence>
<comment type="caution">
    <text evidence="7">The sequence shown here is derived from an EMBL/GenBank/DDBJ whole genome shotgun (WGS) entry which is preliminary data.</text>
</comment>
<evidence type="ECO:0000259" key="6">
    <source>
        <dbReference type="Pfam" id="PF01281"/>
    </source>
</evidence>
<dbReference type="InterPro" id="IPR036935">
    <property type="entry name" value="Ribosomal_bL9_N_sf"/>
</dbReference>
<dbReference type="PANTHER" id="PTHR21368">
    <property type="entry name" value="50S RIBOSOMAL PROTEIN L9"/>
    <property type="match status" value="1"/>
</dbReference>
<evidence type="ECO:0000256" key="4">
    <source>
        <dbReference type="ARBA" id="ARBA00035194"/>
    </source>
</evidence>
<dbReference type="InterPro" id="IPR000244">
    <property type="entry name" value="Ribosomal_bL9"/>
</dbReference>
<dbReference type="SUPFAM" id="SSF55658">
    <property type="entry name" value="L9 N-domain-like"/>
    <property type="match status" value="1"/>
</dbReference>